<gene>
    <name evidence="2" type="ORF">ACTOB_003633</name>
</gene>
<protein>
    <submittedName>
        <fullName evidence="2">Uncharacterized protein</fullName>
    </submittedName>
</protein>
<dbReference type="EMBL" id="CP126980">
    <property type="protein sequence ID" value="WIM99962.1"/>
    <property type="molecule type" value="Genomic_DNA"/>
</dbReference>
<evidence type="ECO:0000313" key="2">
    <source>
        <dbReference type="EMBL" id="WIM99962.1"/>
    </source>
</evidence>
<name>A0ABY8WR90_9ACTN</name>
<proteinExistence type="predicted"/>
<dbReference type="Proteomes" id="UP001240150">
    <property type="component" value="Chromosome"/>
</dbReference>
<evidence type="ECO:0000256" key="1">
    <source>
        <dbReference type="SAM" id="MobiDB-lite"/>
    </source>
</evidence>
<feature type="region of interest" description="Disordered" evidence="1">
    <location>
        <begin position="50"/>
        <end position="73"/>
    </location>
</feature>
<organism evidence="2 3">
    <name type="scientific">Actinoplanes oblitus</name>
    <dbReference type="NCBI Taxonomy" id="3040509"/>
    <lineage>
        <taxon>Bacteria</taxon>
        <taxon>Bacillati</taxon>
        <taxon>Actinomycetota</taxon>
        <taxon>Actinomycetes</taxon>
        <taxon>Micromonosporales</taxon>
        <taxon>Micromonosporaceae</taxon>
        <taxon>Actinoplanes</taxon>
    </lineage>
</organism>
<dbReference type="RefSeq" id="WP_284921413.1">
    <property type="nucleotide sequence ID" value="NZ_CP126980.1"/>
</dbReference>
<accession>A0ABY8WR90</accession>
<evidence type="ECO:0000313" key="3">
    <source>
        <dbReference type="Proteomes" id="UP001240150"/>
    </source>
</evidence>
<sequence>MGITGLQGLLSKHPFTTGAYIESTEAVTAELRDRPGTISRQLLRRLVRGLGRPPQHHYDGPLLDPESSSVPAI</sequence>
<keyword evidence="3" id="KW-1185">Reference proteome</keyword>
<reference evidence="2 3" key="1">
    <citation type="submission" date="2023-06" db="EMBL/GenBank/DDBJ databases">
        <authorList>
            <person name="Yushchuk O."/>
            <person name="Binda E."/>
            <person name="Ruckert-Reed C."/>
            <person name="Fedorenko V."/>
            <person name="Kalinowski J."/>
            <person name="Marinelli F."/>
        </authorList>
    </citation>
    <scope>NUCLEOTIDE SEQUENCE [LARGE SCALE GENOMIC DNA]</scope>
    <source>
        <strain evidence="2 3">NRRL 3884</strain>
    </source>
</reference>